<accession>Q237N4</accession>
<keyword evidence="2" id="KW-1185">Reference proteome</keyword>
<dbReference type="GeneID" id="7825149"/>
<dbReference type="HOGENOM" id="CLU_3128429_0_0_1"/>
<dbReference type="AlphaFoldDB" id="Q237N4"/>
<dbReference type="Proteomes" id="UP000009168">
    <property type="component" value="Unassembled WGS sequence"/>
</dbReference>
<reference evidence="2" key="1">
    <citation type="journal article" date="2006" name="PLoS Biol.">
        <title>Macronuclear genome sequence of the ciliate Tetrahymena thermophila, a model eukaryote.</title>
        <authorList>
            <person name="Eisen J.A."/>
            <person name="Coyne R.S."/>
            <person name="Wu M."/>
            <person name="Wu D."/>
            <person name="Thiagarajan M."/>
            <person name="Wortman J.R."/>
            <person name="Badger J.H."/>
            <person name="Ren Q."/>
            <person name="Amedeo P."/>
            <person name="Jones K.M."/>
            <person name="Tallon L.J."/>
            <person name="Delcher A.L."/>
            <person name="Salzberg S.L."/>
            <person name="Silva J.C."/>
            <person name="Haas B.J."/>
            <person name="Majoros W.H."/>
            <person name="Farzad M."/>
            <person name="Carlton J.M."/>
            <person name="Smith R.K. Jr."/>
            <person name="Garg J."/>
            <person name="Pearlman R.E."/>
            <person name="Karrer K.M."/>
            <person name="Sun L."/>
            <person name="Manning G."/>
            <person name="Elde N.C."/>
            <person name="Turkewitz A.P."/>
            <person name="Asai D.J."/>
            <person name="Wilkes D.E."/>
            <person name="Wang Y."/>
            <person name="Cai H."/>
            <person name="Collins K."/>
            <person name="Stewart B.A."/>
            <person name="Lee S.R."/>
            <person name="Wilamowska K."/>
            <person name="Weinberg Z."/>
            <person name="Ruzzo W.L."/>
            <person name="Wloga D."/>
            <person name="Gaertig J."/>
            <person name="Frankel J."/>
            <person name="Tsao C.-C."/>
            <person name="Gorovsky M.A."/>
            <person name="Keeling P.J."/>
            <person name="Waller R.F."/>
            <person name="Patron N.J."/>
            <person name="Cherry J.M."/>
            <person name="Stover N.A."/>
            <person name="Krieger C.J."/>
            <person name="del Toro C."/>
            <person name="Ryder H.F."/>
            <person name="Williamson S.C."/>
            <person name="Barbeau R.A."/>
            <person name="Hamilton E.P."/>
            <person name="Orias E."/>
        </authorList>
    </citation>
    <scope>NUCLEOTIDE SEQUENCE [LARGE SCALE GENOMIC DNA]</scope>
    <source>
        <strain evidence="2">SB210</strain>
    </source>
</reference>
<dbReference type="RefSeq" id="XP_001012952.1">
    <property type="nucleotide sequence ID" value="XM_001012952.1"/>
</dbReference>
<dbReference type="InParanoid" id="Q237N4"/>
<evidence type="ECO:0000313" key="1">
    <source>
        <dbReference type="EMBL" id="EAR92707.1"/>
    </source>
</evidence>
<sequence length="50" mass="5999">MIAQVFEKNSFFIENCSFYLEDCENVHSEKKRQQYNQVDRNLLIKNNVGN</sequence>
<dbReference type="KEGG" id="tet:TTHERM_00320530"/>
<protein>
    <submittedName>
        <fullName evidence="1">Uncharacterized protein</fullName>
    </submittedName>
</protein>
<dbReference type="EMBL" id="GG662743">
    <property type="protein sequence ID" value="EAR92707.1"/>
    <property type="molecule type" value="Genomic_DNA"/>
</dbReference>
<evidence type="ECO:0000313" key="2">
    <source>
        <dbReference type="Proteomes" id="UP000009168"/>
    </source>
</evidence>
<organism evidence="1 2">
    <name type="scientific">Tetrahymena thermophila (strain SB210)</name>
    <dbReference type="NCBI Taxonomy" id="312017"/>
    <lineage>
        <taxon>Eukaryota</taxon>
        <taxon>Sar</taxon>
        <taxon>Alveolata</taxon>
        <taxon>Ciliophora</taxon>
        <taxon>Intramacronucleata</taxon>
        <taxon>Oligohymenophorea</taxon>
        <taxon>Hymenostomatida</taxon>
        <taxon>Tetrahymenina</taxon>
        <taxon>Tetrahymenidae</taxon>
        <taxon>Tetrahymena</taxon>
    </lineage>
</organism>
<gene>
    <name evidence="1" type="ORF">TTHERM_00320530</name>
</gene>
<name>Q237N4_TETTS</name>
<proteinExistence type="predicted"/>